<sequence>MNQKTNQILLIVLYLLFLIIGLILILQSVNLGLNAAQRDIIKAGGMAGDEYQLRKESYIVSYRWIGVVLLSSGFLGMIFKINIGKIMNNEKQVGLNNPISEEDL</sequence>
<dbReference type="AlphaFoldDB" id="A0A919XJB3"/>
<dbReference type="EMBL" id="BORQ01000003">
    <property type="protein sequence ID" value="GIO31792.1"/>
    <property type="molecule type" value="Genomic_DNA"/>
</dbReference>
<evidence type="ECO:0000313" key="2">
    <source>
        <dbReference type="EMBL" id="GIO31792.1"/>
    </source>
</evidence>
<reference evidence="2" key="1">
    <citation type="submission" date="2021-03" db="EMBL/GenBank/DDBJ databases">
        <title>Antimicrobial resistance genes in bacteria isolated from Japanese honey, and their potential for conferring macrolide and lincosamide resistance in the American foulbrood pathogen Paenibacillus larvae.</title>
        <authorList>
            <person name="Okamoto M."/>
            <person name="Kumagai M."/>
            <person name="Kanamori H."/>
            <person name="Takamatsu D."/>
        </authorList>
    </citation>
    <scope>NUCLEOTIDE SEQUENCE</scope>
    <source>
        <strain evidence="2">J2TS6</strain>
    </source>
</reference>
<gene>
    <name evidence="2" type="ORF">J2TS6_29330</name>
</gene>
<dbReference type="Proteomes" id="UP000679779">
    <property type="component" value="Unassembled WGS sequence"/>
</dbReference>
<protein>
    <submittedName>
        <fullName evidence="2">Uncharacterized protein</fullName>
    </submittedName>
</protein>
<accession>A0A919XJB3</accession>
<proteinExistence type="predicted"/>
<organism evidence="2 3">
    <name type="scientific">Paenibacillus albilobatus</name>
    <dbReference type="NCBI Taxonomy" id="2716884"/>
    <lineage>
        <taxon>Bacteria</taxon>
        <taxon>Bacillati</taxon>
        <taxon>Bacillota</taxon>
        <taxon>Bacilli</taxon>
        <taxon>Bacillales</taxon>
        <taxon>Paenibacillaceae</taxon>
        <taxon>Paenibacillus</taxon>
    </lineage>
</organism>
<evidence type="ECO:0000256" key="1">
    <source>
        <dbReference type="SAM" id="Phobius"/>
    </source>
</evidence>
<keyword evidence="3" id="KW-1185">Reference proteome</keyword>
<dbReference type="RefSeq" id="WP_160042687.1">
    <property type="nucleotide sequence ID" value="NZ_BORQ01000003.1"/>
</dbReference>
<name>A0A919XJB3_9BACL</name>
<evidence type="ECO:0000313" key="3">
    <source>
        <dbReference type="Proteomes" id="UP000679779"/>
    </source>
</evidence>
<keyword evidence="1" id="KW-0812">Transmembrane</keyword>
<keyword evidence="1" id="KW-1133">Transmembrane helix</keyword>
<comment type="caution">
    <text evidence="2">The sequence shown here is derived from an EMBL/GenBank/DDBJ whole genome shotgun (WGS) entry which is preliminary data.</text>
</comment>
<feature type="transmembrane region" description="Helical" evidence="1">
    <location>
        <begin position="62"/>
        <end position="83"/>
    </location>
</feature>
<keyword evidence="1" id="KW-0472">Membrane</keyword>